<keyword evidence="1" id="KW-1133">Transmembrane helix</keyword>
<feature type="transmembrane region" description="Helical" evidence="1">
    <location>
        <begin position="31"/>
        <end position="48"/>
    </location>
</feature>
<name>A0A1K2IU78_9FLAO</name>
<dbReference type="EMBL" id="FPKV01000024">
    <property type="protein sequence ID" value="SFZ95291.1"/>
    <property type="molecule type" value="Genomic_DNA"/>
</dbReference>
<dbReference type="OrthoDB" id="1446767at2"/>
<dbReference type="Proteomes" id="UP000182544">
    <property type="component" value="Unassembled WGS sequence"/>
</dbReference>
<proteinExistence type="predicted"/>
<reference evidence="2 3" key="1">
    <citation type="submission" date="2016-10" db="EMBL/GenBank/DDBJ databases">
        <authorList>
            <person name="de Groot N.N."/>
        </authorList>
    </citation>
    <scope>NUCLEOTIDE SEQUENCE [LARGE SCALE GENOMIC DNA]</scope>
    <source>
        <strain evidence="2 3">DSM 18180</strain>
    </source>
</reference>
<accession>A0A1K2IU78</accession>
<evidence type="ECO:0000313" key="3">
    <source>
        <dbReference type="Proteomes" id="UP000182544"/>
    </source>
</evidence>
<keyword evidence="1" id="KW-0812">Transmembrane</keyword>
<sequence length="131" mass="14923">MNKPFAIIFFGFLAVIMGIRKSASELILSELKLTIGIALIAYGIYLIYKPTSENNNSKTLTKKQPKKERSYIFLAIGILFLKSPSFFDPDHEYGLNFIKIFVSIIGFGLVIYGLNLFFKEKREKRKSGSIE</sequence>
<dbReference type="RefSeq" id="WP_072403816.1">
    <property type="nucleotide sequence ID" value="NZ_FPKV01000024.1"/>
</dbReference>
<dbReference type="AlphaFoldDB" id="A0A1K2IU78"/>
<protein>
    <submittedName>
        <fullName evidence="2">Uncharacterized protein</fullName>
    </submittedName>
</protein>
<keyword evidence="1" id="KW-0472">Membrane</keyword>
<organism evidence="2 3">
    <name type="scientific">Flaviramulus basaltis</name>
    <dbReference type="NCBI Taxonomy" id="369401"/>
    <lineage>
        <taxon>Bacteria</taxon>
        <taxon>Pseudomonadati</taxon>
        <taxon>Bacteroidota</taxon>
        <taxon>Flavobacteriia</taxon>
        <taxon>Flavobacteriales</taxon>
        <taxon>Flavobacteriaceae</taxon>
        <taxon>Flaviramulus</taxon>
    </lineage>
</organism>
<keyword evidence="3" id="KW-1185">Reference proteome</keyword>
<evidence type="ECO:0000256" key="1">
    <source>
        <dbReference type="SAM" id="Phobius"/>
    </source>
</evidence>
<evidence type="ECO:0000313" key="2">
    <source>
        <dbReference type="EMBL" id="SFZ95291.1"/>
    </source>
</evidence>
<feature type="transmembrane region" description="Helical" evidence="1">
    <location>
        <begin position="93"/>
        <end position="118"/>
    </location>
</feature>
<dbReference type="STRING" id="369401.SAMN05428642_1242"/>
<feature type="transmembrane region" description="Helical" evidence="1">
    <location>
        <begin position="69"/>
        <end position="87"/>
    </location>
</feature>
<gene>
    <name evidence="2" type="ORF">SAMN05428642_1242</name>
</gene>